<feature type="chain" id="PRO_5038409909" description="Exo-alpha-sialidase" evidence="1">
    <location>
        <begin position="23"/>
        <end position="374"/>
    </location>
</feature>
<dbReference type="AlphaFoldDB" id="A0A8J3Q2I3"/>
<evidence type="ECO:0008006" key="4">
    <source>
        <dbReference type="Google" id="ProtNLM"/>
    </source>
</evidence>
<accession>A0A8J3Q2I3</accession>
<proteinExistence type="predicted"/>
<gene>
    <name evidence="2" type="ORF">Rhe02_03360</name>
</gene>
<evidence type="ECO:0000313" key="2">
    <source>
        <dbReference type="EMBL" id="GIH02269.1"/>
    </source>
</evidence>
<organism evidence="2 3">
    <name type="scientific">Rhizocola hellebori</name>
    <dbReference type="NCBI Taxonomy" id="1392758"/>
    <lineage>
        <taxon>Bacteria</taxon>
        <taxon>Bacillati</taxon>
        <taxon>Actinomycetota</taxon>
        <taxon>Actinomycetes</taxon>
        <taxon>Micromonosporales</taxon>
        <taxon>Micromonosporaceae</taxon>
        <taxon>Rhizocola</taxon>
    </lineage>
</organism>
<name>A0A8J3Q2I3_9ACTN</name>
<dbReference type="RefSeq" id="WP_203906184.1">
    <property type="nucleotide sequence ID" value="NZ_BONY01000001.1"/>
</dbReference>
<reference evidence="2" key="1">
    <citation type="submission" date="2021-01" db="EMBL/GenBank/DDBJ databases">
        <title>Whole genome shotgun sequence of Rhizocola hellebori NBRC 109834.</title>
        <authorList>
            <person name="Komaki H."/>
            <person name="Tamura T."/>
        </authorList>
    </citation>
    <scope>NUCLEOTIDE SEQUENCE</scope>
    <source>
        <strain evidence="2">NBRC 109834</strain>
    </source>
</reference>
<comment type="caution">
    <text evidence="2">The sequence shown here is derived from an EMBL/GenBank/DDBJ whole genome shotgun (WGS) entry which is preliminary data.</text>
</comment>
<protein>
    <recommendedName>
        <fullName evidence="4">Exo-alpha-sialidase</fullName>
    </recommendedName>
</protein>
<feature type="signal peptide" evidence="1">
    <location>
        <begin position="1"/>
        <end position="22"/>
    </location>
</feature>
<dbReference type="EMBL" id="BONY01000001">
    <property type="protein sequence ID" value="GIH02269.1"/>
    <property type="molecule type" value="Genomic_DNA"/>
</dbReference>
<evidence type="ECO:0000256" key="1">
    <source>
        <dbReference type="SAM" id="SignalP"/>
    </source>
</evidence>
<evidence type="ECO:0000313" key="3">
    <source>
        <dbReference type="Proteomes" id="UP000612899"/>
    </source>
</evidence>
<keyword evidence="3" id="KW-1185">Reference proteome</keyword>
<keyword evidence="1" id="KW-0732">Signal</keyword>
<dbReference type="Proteomes" id="UP000612899">
    <property type="component" value="Unassembled WGS sequence"/>
</dbReference>
<sequence>MTRILTATASAAVVLFAGSTSAGPSAWVVAPPPTFSEAAEVVLTGVTVVAPDDVWVVGAWTTDMRRTLAVHWNGSRWSLEPTPDPTDETSVAGLNAVDAVGPDDIWAVGDIESPNAAVKIAPLLVHYDGVAWTEQPGPAGLTGDLADIDLLTAAEGWAVGTGNSRPLILRRTAGQWQQSLAPPLAVPSSLASVFAVSPTDAWAVGAQLQNGRSAALVLHWDGVRWSQVPIPADIATVALSDVAANSATDVWAVGTNCILLCTSRVLHLTEGGWRPEIASAGVTLTAVLALSPTDVWVFGQSGPPSAVLDHIEHWDGTGFTVDRSVPPPPVTTSSDHPASALALASAGVDKQTGTMWTVGWIQGTVRTAHALFRG</sequence>